<dbReference type="SUPFAM" id="SSF52129">
    <property type="entry name" value="Caspase-like"/>
    <property type="match status" value="1"/>
</dbReference>
<evidence type="ECO:0000313" key="3">
    <source>
        <dbReference type="Proteomes" id="UP000598174"/>
    </source>
</evidence>
<evidence type="ECO:0000313" key="2">
    <source>
        <dbReference type="EMBL" id="GIE13814.1"/>
    </source>
</evidence>
<dbReference type="GO" id="GO:0006508">
    <property type="term" value="P:proteolysis"/>
    <property type="evidence" value="ECO:0007669"/>
    <property type="project" value="InterPro"/>
</dbReference>
<dbReference type="Proteomes" id="UP000598174">
    <property type="component" value="Unassembled WGS sequence"/>
</dbReference>
<reference evidence="2" key="1">
    <citation type="submission" date="2021-01" db="EMBL/GenBank/DDBJ databases">
        <title>Whole genome shotgun sequence of Actinoplanes ferrugineus NBRC 15555.</title>
        <authorList>
            <person name="Komaki H."/>
            <person name="Tamura T."/>
        </authorList>
    </citation>
    <scope>NUCLEOTIDE SEQUENCE</scope>
    <source>
        <strain evidence="2">NBRC 15555</strain>
    </source>
</reference>
<dbReference type="GO" id="GO:0004197">
    <property type="term" value="F:cysteine-type endopeptidase activity"/>
    <property type="evidence" value="ECO:0007669"/>
    <property type="project" value="InterPro"/>
</dbReference>
<name>A0A919J554_9ACTN</name>
<evidence type="ECO:0000259" key="1">
    <source>
        <dbReference type="Pfam" id="PF00656"/>
    </source>
</evidence>
<dbReference type="Pfam" id="PF00656">
    <property type="entry name" value="Peptidase_C14"/>
    <property type="match status" value="1"/>
</dbReference>
<sequence>MARHALLLGTVTCHLDPELAPLPSVRQDVLQLKAVLDDAGEFDTVRPEFDLPLSHMVQILEEFYGSRRKDDTALLYYSGHGVLHQDGQSLFWRRPTPFPGGSMRPRWIPMERCGICSAALPPRKR</sequence>
<organism evidence="2 3">
    <name type="scientific">Paractinoplanes ferrugineus</name>
    <dbReference type="NCBI Taxonomy" id="113564"/>
    <lineage>
        <taxon>Bacteria</taxon>
        <taxon>Bacillati</taxon>
        <taxon>Actinomycetota</taxon>
        <taxon>Actinomycetes</taxon>
        <taxon>Micromonosporales</taxon>
        <taxon>Micromonosporaceae</taxon>
        <taxon>Paractinoplanes</taxon>
    </lineage>
</organism>
<gene>
    <name evidence="2" type="ORF">Afe05nite_56540</name>
</gene>
<proteinExistence type="predicted"/>
<feature type="domain" description="Peptidase C14 caspase" evidence="1">
    <location>
        <begin position="3"/>
        <end position="86"/>
    </location>
</feature>
<protein>
    <recommendedName>
        <fullName evidence="1">Peptidase C14 caspase domain-containing protein</fullName>
    </recommendedName>
</protein>
<dbReference type="EMBL" id="BOMM01000050">
    <property type="protein sequence ID" value="GIE13814.1"/>
    <property type="molecule type" value="Genomic_DNA"/>
</dbReference>
<dbReference type="Gene3D" id="3.40.50.1460">
    <property type="match status" value="1"/>
</dbReference>
<dbReference type="InterPro" id="IPR029030">
    <property type="entry name" value="Caspase-like_dom_sf"/>
</dbReference>
<dbReference type="InterPro" id="IPR011600">
    <property type="entry name" value="Pept_C14_caspase"/>
</dbReference>
<accession>A0A919J554</accession>
<keyword evidence="3" id="KW-1185">Reference proteome</keyword>
<comment type="caution">
    <text evidence="2">The sequence shown here is derived from an EMBL/GenBank/DDBJ whole genome shotgun (WGS) entry which is preliminary data.</text>
</comment>
<dbReference type="AlphaFoldDB" id="A0A919J554"/>